<keyword evidence="3" id="KW-1185">Reference proteome</keyword>
<feature type="domain" description="Replication-associated protein ORF2/G2P" evidence="1">
    <location>
        <begin position="73"/>
        <end position="185"/>
    </location>
</feature>
<evidence type="ECO:0000313" key="2">
    <source>
        <dbReference type="EMBL" id="MCY9762629.1"/>
    </source>
</evidence>
<comment type="caution">
    <text evidence="2">The sequence shown here is derived from an EMBL/GenBank/DDBJ whole genome shotgun (WGS) entry which is preliminary data.</text>
</comment>
<proteinExistence type="predicted"/>
<protein>
    <recommendedName>
        <fullName evidence="1">Replication-associated protein ORF2/G2P domain-containing protein</fullName>
    </recommendedName>
</protein>
<dbReference type="Pfam" id="PF23343">
    <property type="entry name" value="REP_ORF2-G2P"/>
    <property type="match status" value="1"/>
</dbReference>
<dbReference type="EMBL" id="JAMDNP010000039">
    <property type="protein sequence ID" value="MCY9762629.1"/>
    <property type="molecule type" value="Genomic_DNA"/>
</dbReference>
<accession>A0ABT4H139</accession>
<dbReference type="RefSeq" id="WP_005552114.1">
    <property type="nucleotide sequence ID" value="NZ_JAMDNP010000039.1"/>
</dbReference>
<dbReference type="InterPro" id="IPR056906">
    <property type="entry name" value="ORF2/G2P_dom"/>
</dbReference>
<dbReference type="Proteomes" id="UP001527181">
    <property type="component" value="Unassembled WGS sequence"/>
</dbReference>
<evidence type="ECO:0000313" key="3">
    <source>
        <dbReference type="Proteomes" id="UP001527181"/>
    </source>
</evidence>
<reference evidence="2 3" key="1">
    <citation type="submission" date="2022-05" db="EMBL/GenBank/DDBJ databases">
        <title>Genome Sequencing of Bee-Associated Microbes.</title>
        <authorList>
            <person name="Dunlap C."/>
        </authorList>
    </citation>
    <scope>NUCLEOTIDE SEQUENCE [LARGE SCALE GENOMIC DNA]</scope>
    <source>
        <strain evidence="2 3">NRRL B-04010</strain>
    </source>
</reference>
<evidence type="ECO:0000259" key="1">
    <source>
        <dbReference type="Pfam" id="PF23343"/>
    </source>
</evidence>
<gene>
    <name evidence="2" type="ORF">M5X12_19015</name>
</gene>
<sequence>MKNVMREKKIYCGEEYMEVDIYNHTILTPLKRGRAKKKKESLPKQKNLNDKNAKRYCKLIVKTNFGEEDLHVILTYAIEPETLEEAMKEVANYLRRVAHRRKKEGLPPLKYVLITEGGDETRGKKKRFHHHIIMNGGLERDVVENLWRRPKKKGQQKGDWIGYANTKRLQPNDNGLEDLSGYLMKDPKGKKRWSCSQNLEKPEYRTNDHKYSRRQVERIVRDEIDNQRYWKKIYPKWDVTEAKAAYNDITGWAIYLKFRRARE</sequence>
<organism evidence="2 3">
    <name type="scientific">Paenibacillus alvei</name>
    <name type="common">Bacillus alvei</name>
    <dbReference type="NCBI Taxonomy" id="44250"/>
    <lineage>
        <taxon>Bacteria</taxon>
        <taxon>Bacillati</taxon>
        <taxon>Bacillota</taxon>
        <taxon>Bacilli</taxon>
        <taxon>Bacillales</taxon>
        <taxon>Paenibacillaceae</taxon>
        <taxon>Paenibacillus</taxon>
    </lineage>
</organism>
<name>A0ABT4H139_PAEAL</name>